<dbReference type="EMBL" id="JAATJC010000001">
    <property type="protein sequence ID" value="NJC06778.1"/>
    <property type="molecule type" value="Genomic_DNA"/>
</dbReference>
<protein>
    <submittedName>
        <fullName evidence="2">Uncharacterized protein</fullName>
    </submittedName>
</protein>
<accession>A0A7X5Y7U2</accession>
<keyword evidence="1" id="KW-0732">Signal</keyword>
<evidence type="ECO:0000313" key="2">
    <source>
        <dbReference type="EMBL" id="NJC06778.1"/>
    </source>
</evidence>
<sequence>MKRALLTGMVLACSASAAAGQQTGIGYAPPTVARKALQDYAWCTVRREPALAHRFVILSKGEQLSPAEFQRLHDGRCLVQVTAQLGMRLWQSQAALAEALLIRDRGLQGSTTFSAVPALDWTATSPFVTGQNFDAAALSRLAAEDARNHQIARLGECVARADPAGAVGVLKTNIDTDSERKRFTALAPRIALCVQQGQTRNFNRTNLRAGMALAYYRLAVATAAQGKV</sequence>
<feature type="signal peptide" evidence="1">
    <location>
        <begin position="1"/>
        <end position="19"/>
    </location>
</feature>
<comment type="caution">
    <text evidence="2">The sequence shown here is derived from an EMBL/GenBank/DDBJ whole genome shotgun (WGS) entry which is preliminary data.</text>
</comment>
<feature type="chain" id="PRO_5030904971" evidence="1">
    <location>
        <begin position="20"/>
        <end position="228"/>
    </location>
</feature>
<dbReference type="Proteomes" id="UP000558192">
    <property type="component" value="Unassembled WGS sequence"/>
</dbReference>
<dbReference type="AlphaFoldDB" id="A0A7X5Y7U2"/>
<keyword evidence="3" id="KW-1185">Reference proteome</keyword>
<evidence type="ECO:0000313" key="3">
    <source>
        <dbReference type="Proteomes" id="UP000558192"/>
    </source>
</evidence>
<organism evidence="2 3">
    <name type="scientific">Sphingomonas kaistensis</name>
    <dbReference type="NCBI Taxonomy" id="298708"/>
    <lineage>
        <taxon>Bacteria</taxon>
        <taxon>Pseudomonadati</taxon>
        <taxon>Pseudomonadota</taxon>
        <taxon>Alphaproteobacteria</taxon>
        <taxon>Sphingomonadales</taxon>
        <taxon>Sphingomonadaceae</taxon>
        <taxon>Sphingomonas</taxon>
    </lineage>
</organism>
<gene>
    <name evidence="2" type="ORF">GGQ97_002571</name>
</gene>
<name>A0A7X5Y7U2_9SPHN</name>
<proteinExistence type="predicted"/>
<reference evidence="2 3" key="1">
    <citation type="submission" date="2020-03" db="EMBL/GenBank/DDBJ databases">
        <title>Genomic Encyclopedia of Type Strains, Phase IV (KMG-IV): sequencing the most valuable type-strain genomes for metagenomic binning, comparative biology and taxonomic classification.</title>
        <authorList>
            <person name="Goeker M."/>
        </authorList>
    </citation>
    <scope>NUCLEOTIDE SEQUENCE [LARGE SCALE GENOMIC DNA]</scope>
    <source>
        <strain evidence="2 3">DSM 16846</strain>
    </source>
</reference>
<evidence type="ECO:0000256" key="1">
    <source>
        <dbReference type="SAM" id="SignalP"/>
    </source>
</evidence>
<dbReference type="RefSeq" id="WP_168070213.1">
    <property type="nucleotide sequence ID" value="NZ_JAATJC010000001.1"/>
</dbReference>